<dbReference type="Proteomes" id="UP000000709">
    <property type="component" value="Unassembled WGS sequence"/>
</dbReference>
<protein>
    <recommendedName>
        <fullName evidence="5">40S ribosomal protein S27</fullName>
    </recommendedName>
</protein>
<organism evidence="7">
    <name type="scientific">Spathaspora passalidarum (strain NRRL Y-27907 / 11-Y1)</name>
    <dbReference type="NCBI Taxonomy" id="619300"/>
    <lineage>
        <taxon>Eukaryota</taxon>
        <taxon>Fungi</taxon>
        <taxon>Dikarya</taxon>
        <taxon>Ascomycota</taxon>
        <taxon>Saccharomycotina</taxon>
        <taxon>Pichiomycetes</taxon>
        <taxon>Debaryomycetaceae</taxon>
        <taxon>Spathaspora</taxon>
    </lineage>
</organism>
<dbReference type="InParanoid" id="G3AGL4"/>
<dbReference type="HAMAP" id="MF_00371">
    <property type="entry name" value="Ribosomal_eS27"/>
    <property type="match status" value="1"/>
</dbReference>
<evidence type="ECO:0000256" key="4">
    <source>
        <dbReference type="ARBA" id="ARBA00023274"/>
    </source>
</evidence>
<keyword evidence="5" id="KW-0479">Metal-binding</keyword>
<dbReference type="OrthoDB" id="5567124at2759"/>
<dbReference type="SUPFAM" id="SSF57829">
    <property type="entry name" value="Zn-binding ribosomal proteins"/>
    <property type="match status" value="1"/>
</dbReference>
<dbReference type="GO" id="GO:0022627">
    <property type="term" value="C:cytosolic small ribosomal subunit"/>
    <property type="evidence" value="ECO:0007669"/>
    <property type="project" value="UniProtKB-ARBA"/>
</dbReference>
<evidence type="ECO:0000256" key="3">
    <source>
        <dbReference type="ARBA" id="ARBA00022980"/>
    </source>
</evidence>
<keyword evidence="7" id="KW-1185">Reference proteome</keyword>
<dbReference type="GO" id="GO:0006412">
    <property type="term" value="P:translation"/>
    <property type="evidence" value="ECO:0007669"/>
    <property type="project" value="InterPro"/>
</dbReference>
<dbReference type="Gene3D" id="2.20.25.100">
    <property type="entry name" value="Zn-binding ribosomal proteins"/>
    <property type="match status" value="1"/>
</dbReference>
<dbReference type="GO" id="GO:0003735">
    <property type="term" value="F:structural constituent of ribosome"/>
    <property type="evidence" value="ECO:0007669"/>
    <property type="project" value="InterPro"/>
</dbReference>
<name>G3AGL4_SPAPN</name>
<proteinExistence type="inferred from homology"/>
<sequence length="82" mass="9108">MVLVQDLLHPDPLTERSRHKLKRLVQAPNTFFIDVKCPGCRNINTIFSHAQTVITCDDCSSVVATPSGGKCHLTEGASFRRK</sequence>
<dbReference type="GO" id="GO:0008270">
    <property type="term" value="F:zinc ion binding"/>
    <property type="evidence" value="ECO:0007669"/>
    <property type="project" value="UniProtKB-KW"/>
</dbReference>
<dbReference type="InterPro" id="IPR000592">
    <property type="entry name" value="Ribosomal_eS27"/>
</dbReference>
<gene>
    <name evidence="6" type="ORF">SPAPADRAFT_53630</name>
</gene>
<comment type="cofactor">
    <cofactor evidence="5">
        <name>Zn(2+)</name>
        <dbReference type="ChEBI" id="CHEBI:29105"/>
    </cofactor>
    <text evidence="5">Binds 1 zinc ion per subunit.</text>
</comment>
<dbReference type="EMBL" id="GL996499">
    <property type="protein sequence ID" value="EGW35353.1"/>
    <property type="molecule type" value="Genomic_DNA"/>
</dbReference>
<dbReference type="PROSITE" id="PS01168">
    <property type="entry name" value="RIBOSOMAL_S27E"/>
    <property type="match status" value="1"/>
</dbReference>
<dbReference type="OMA" id="ERINMPL"/>
<dbReference type="Pfam" id="PF01667">
    <property type="entry name" value="Ribosomal_S27e"/>
    <property type="match status" value="1"/>
</dbReference>
<evidence type="ECO:0000256" key="5">
    <source>
        <dbReference type="RuleBase" id="RU000671"/>
    </source>
</evidence>
<reference evidence="6 7" key="1">
    <citation type="journal article" date="2011" name="Proc. Natl. Acad. Sci. U.S.A.">
        <title>Comparative genomics of xylose-fermenting fungi for enhanced biofuel production.</title>
        <authorList>
            <person name="Wohlbach D.J."/>
            <person name="Kuo A."/>
            <person name="Sato T.K."/>
            <person name="Potts K.M."/>
            <person name="Salamov A.A."/>
            <person name="LaButti K.M."/>
            <person name="Sun H."/>
            <person name="Clum A."/>
            <person name="Pangilinan J.L."/>
            <person name="Lindquist E.A."/>
            <person name="Lucas S."/>
            <person name="Lapidus A."/>
            <person name="Jin M."/>
            <person name="Gunawan C."/>
            <person name="Balan V."/>
            <person name="Dale B.E."/>
            <person name="Jeffries T.W."/>
            <person name="Zinkel R."/>
            <person name="Barry K.W."/>
            <person name="Grigoriev I.V."/>
            <person name="Gasch A.P."/>
        </authorList>
    </citation>
    <scope>NUCLEOTIDE SEQUENCE [LARGE SCALE GENOMIC DNA]</scope>
    <source>
        <strain evidence="7">NRRL Y-27907 / 11-Y1</strain>
    </source>
</reference>
<dbReference type="GeneID" id="18871803"/>
<dbReference type="KEGG" id="spaa:SPAPADRAFT_53630"/>
<accession>G3AGL4</accession>
<evidence type="ECO:0000313" key="7">
    <source>
        <dbReference type="Proteomes" id="UP000000709"/>
    </source>
</evidence>
<comment type="similarity">
    <text evidence="1 5">Belongs to the eukaryotic ribosomal protein eS27 family.</text>
</comment>
<dbReference type="AlphaFoldDB" id="G3AGL4"/>
<dbReference type="RefSeq" id="XP_007372765.1">
    <property type="nucleotide sequence ID" value="XM_007372703.1"/>
</dbReference>
<keyword evidence="4 5" id="KW-0687">Ribonucleoprotein</keyword>
<keyword evidence="5" id="KW-0863">Zinc-finger</keyword>
<keyword evidence="2 5" id="KW-0862">Zinc</keyword>
<evidence type="ECO:0000256" key="2">
    <source>
        <dbReference type="ARBA" id="ARBA00022833"/>
    </source>
</evidence>
<dbReference type="InterPro" id="IPR011332">
    <property type="entry name" value="Ribosomal_zn-bd"/>
</dbReference>
<dbReference type="HOGENOM" id="CLU_130128_3_0_1"/>
<dbReference type="InterPro" id="IPR023407">
    <property type="entry name" value="Ribosomal_eS27_Zn-bd_dom_sf"/>
</dbReference>
<dbReference type="STRING" id="619300.G3AGL4"/>
<evidence type="ECO:0000256" key="1">
    <source>
        <dbReference type="ARBA" id="ARBA00010919"/>
    </source>
</evidence>
<keyword evidence="3 5" id="KW-0689">Ribosomal protein</keyword>
<dbReference type="FunFam" id="2.20.25.100:FF:000001">
    <property type="entry name" value="40S ribosomal protein S27"/>
    <property type="match status" value="1"/>
</dbReference>
<dbReference type="eggNOG" id="KOG1779">
    <property type="taxonomic scope" value="Eukaryota"/>
</dbReference>
<dbReference type="PANTHER" id="PTHR11594">
    <property type="entry name" value="40S RIBOSOMAL PROTEIN S27"/>
    <property type="match status" value="1"/>
</dbReference>
<evidence type="ECO:0000313" key="6">
    <source>
        <dbReference type="EMBL" id="EGW35353.1"/>
    </source>
</evidence>